<keyword evidence="1" id="KW-0175">Coiled coil</keyword>
<feature type="region of interest" description="Disordered" evidence="2">
    <location>
        <begin position="367"/>
        <end position="386"/>
    </location>
</feature>
<name>A0ABW6C3M6_9BACT</name>
<dbReference type="Pfam" id="PF01548">
    <property type="entry name" value="DEDD_Tnp_IS110"/>
    <property type="match status" value="1"/>
</dbReference>
<dbReference type="Proteomes" id="UP001597641">
    <property type="component" value="Unassembled WGS sequence"/>
</dbReference>
<dbReference type="RefSeq" id="WP_377488923.1">
    <property type="nucleotide sequence ID" value="NZ_JBHUOX010000020.1"/>
</dbReference>
<dbReference type="PANTHER" id="PTHR33055:SF13">
    <property type="entry name" value="TRANSPOSASE"/>
    <property type="match status" value="1"/>
</dbReference>
<evidence type="ECO:0000259" key="4">
    <source>
        <dbReference type="Pfam" id="PF02371"/>
    </source>
</evidence>
<dbReference type="PANTHER" id="PTHR33055">
    <property type="entry name" value="TRANSPOSASE FOR INSERTION SEQUENCE ELEMENT IS1111A"/>
    <property type="match status" value="1"/>
</dbReference>
<evidence type="ECO:0000313" key="6">
    <source>
        <dbReference type="Proteomes" id="UP001597641"/>
    </source>
</evidence>
<organism evidence="5 6">
    <name type="scientific">Pontibacter toksunensis</name>
    <dbReference type="NCBI Taxonomy" id="1332631"/>
    <lineage>
        <taxon>Bacteria</taxon>
        <taxon>Pseudomonadati</taxon>
        <taxon>Bacteroidota</taxon>
        <taxon>Cytophagia</taxon>
        <taxon>Cytophagales</taxon>
        <taxon>Hymenobacteraceae</taxon>
        <taxon>Pontibacter</taxon>
    </lineage>
</organism>
<dbReference type="EMBL" id="JBHUOX010000020">
    <property type="protein sequence ID" value="MFD3002808.1"/>
    <property type="molecule type" value="Genomic_DNA"/>
</dbReference>
<comment type="caution">
    <text evidence="5">The sequence shown here is derived from an EMBL/GenBank/DDBJ whole genome shotgun (WGS) entry which is preliminary data.</text>
</comment>
<evidence type="ECO:0000313" key="5">
    <source>
        <dbReference type="EMBL" id="MFD3002808.1"/>
    </source>
</evidence>
<evidence type="ECO:0000256" key="1">
    <source>
        <dbReference type="SAM" id="Coils"/>
    </source>
</evidence>
<dbReference type="NCBIfam" id="NF033542">
    <property type="entry name" value="transpos_IS110"/>
    <property type="match status" value="1"/>
</dbReference>
<protein>
    <submittedName>
        <fullName evidence="5">IS110 family transposase</fullName>
    </submittedName>
</protein>
<proteinExistence type="predicted"/>
<dbReference type="InterPro" id="IPR003346">
    <property type="entry name" value="Transposase_20"/>
</dbReference>
<sequence length="386" mass="43342">MKFIKQSVSADIAKDKFDACFSVLTSEHRVVVKATRKFANSPKGFAEFAQWVSKREDSQVELVVIMEATGVYYENLAWTLHQAGRKVVVVLPNRAKQYVQSLGHKSKNDRLDARALAHMGAERDMEPWRPMSQQLFLLRKLTREHEQVQQMRTEVISRLHAECHSMLQGKSTVRRLRKTLQLHEAQLQAIQLEIAETIQADPLLSDKIKKVTTIKGVGLLTAATIVAETSGFALFTSQKQLTSYAGYDVVENQSGKRSGKEKISKQGNSHIRRILHMPALNAVSLNVPVCRALYERLTGKGKKKMVAYVAVQKKLLTLIYTLWKKDEGWQQDHYMRQEPKGDIQSLEAGASLSGVSAADKNTVAPAVARATQDEHPVPVGQELSFR</sequence>
<reference evidence="6" key="1">
    <citation type="journal article" date="2019" name="Int. J. Syst. Evol. Microbiol.">
        <title>The Global Catalogue of Microorganisms (GCM) 10K type strain sequencing project: providing services to taxonomists for standard genome sequencing and annotation.</title>
        <authorList>
            <consortium name="The Broad Institute Genomics Platform"/>
            <consortium name="The Broad Institute Genome Sequencing Center for Infectious Disease"/>
            <person name="Wu L."/>
            <person name="Ma J."/>
        </authorList>
    </citation>
    <scope>NUCLEOTIDE SEQUENCE [LARGE SCALE GENOMIC DNA]</scope>
    <source>
        <strain evidence="6">KCTC 23984</strain>
    </source>
</reference>
<accession>A0ABW6C3M6</accession>
<feature type="domain" description="Transposase IS116/IS110/IS902 C-terminal" evidence="4">
    <location>
        <begin position="210"/>
        <end position="295"/>
    </location>
</feature>
<evidence type="ECO:0000256" key="2">
    <source>
        <dbReference type="SAM" id="MobiDB-lite"/>
    </source>
</evidence>
<dbReference type="InterPro" id="IPR047650">
    <property type="entry name" value="Transpos_IS110"/>
</dbReference>
<gene>
    <name evidence="5" type="ORF">ACFS7Z_20735</name>
</gene>
<feature type="domain" description="Transposase IS110-like N-terminal" evidence="3">
    <location>
        <begin position="10"/>
        <end position="161"/>
    </location>
</feature>
<dbReference type="InterPro" id="IPR002525">
    <property type="entry name" value="Transp_IS110-like_N"/>
</dbReference>
<evidence type="ECO:0000259" key="3">
    <source>
        <dbReference type="Pfam" id="PF01548"/>
    </source>
</evidence>
<dbReference type="Pfam" id="PF02371">
    <property type="entry name" value="Transposase_20"/>
    <property type="match status" value="1"/>
</dbReference>
<feature type="coiled-coil region" evidence="1">
    <location>
        <begin position="173"/>
        <end position="200"/>
    </location>
</feature>
<keyword evidence="6" id="KW-1185">Reference proteome</keyword>